<reference evidence="1 2" key="1">
    <citation type="submission" date="2024-02" db="EMBL/GenBank/DDBJ databases">
        <authorList>
            <person name="Chen Y."/>
            <person name="Shah S."/>
            <person name="Dougan E. K."/>
            <person name="Thang M."/>
            <person name="Chan C."/>
        </authorList>
    </citation>
    <scope>NUCLEOTIDE SEQUENCE [LARGE SCALE GENOMIC DNA]</scope>
</reference>
<evidence type="ECO:0000313" key="2">
    <source>
        <dbReference type="Proteomes" id="UP001642484"/>
    </source>
</evidence>
<dbReference type="EMBL" id="CAXAMN010021362">
    <property type="protein sequence ID" value="CAK9058669.1"/>
    <property type="molecule type" value="Genomic_DNA"/>
</dbReference>
<sequence>MTEGKQQLFLQRVLFSFDLAKRKAGKAQILRMSTTEWQQEADICCLGGYVLEKMRSARTSDNLVLFKKTTTDMVRSRFIEGDFHDDLKPLLESKDALFSPEEVSMWFENLPKKVDPAASQETLSKADCKIEALQLQQSKMQFEADALSLARDATQIAALYQKEMKNERANRLAKVTHLKQQNQMGSNLVMQHMRKNCRHVGGPITDLSDEILKDELNNSITMLSKALAALPEKSIGFVIAPHAQCVRELLPWTPESQYEVPTAEVVLHASEGSRALSSNQETAQLLAGPAMPTAVLQSLLSGADVGRVVGILNLSPYDGWLEKVALKWSPRSQRLEEMGDDIRKYDQTPPPLAEIALETVTLKLAEVTKDDSRKGRFKVTLTNEVRSRHLSDVVHAADWKRLITDFDTKFCGNMATVEAEETQIVPAEEKEEELPEWTSEPNDVQSLMDKYILEAKCPGRLPGTTLMLVQAQGRDGSTTDIVASQKYKLFLVCHQDDLELSLAEFEIGHGKSTFLKADKVAKLQREGVGSGTGTPISEVEV</sequence>
<organism evidence="1 2">
    <name type="scientific">Durusdinium trenchii</name>
    <dbReference type="NCBI Taxonomy" id="1381693"/>
    <lineage>
        <taxon>Eukaryota</taxon>
        <taxon>Sar</taxon>
        <taxon>Alveolata</taxon>
        <taxon>Dinophyceae</taxon>
        <taxon>Suessiales</taxon>
        <taxon>Symbiodiniaceae</taxon>
        <taxon>Durusdinium</taxon>
    </lineage>
</organism>
<evidence type="ECO:0000313" key="1">
    <source>
        <dbReference type="EMBL" id="CAK9058669.1"/>
    </source>
</evidence>
<gene>
    <name evidence="1" type="ORF">CCMP2556_LOCUS28926</name>
</gene>
<accession>A0ABP0N707</accession>
<dbReference type="Proteomes" id="UP001642484">
    <property type="component" value="Unassembled WGS sequence"/>
</dbReference>
<name>A0ABP0N707_9DINO</name>
<keyword evidence="2" id="KW-1185">Reference proteome</keyword>
<comment type="caution">
    <text evidence="1">The sequence shown here is derived from an EMBL/GenBank/DDBJ whole genome shotgun (WGS) entry which is preliminary data.</text>
</comment>
<proteinExistence type="predicted"/>
<protein>
    <submittedName>
        <fullName evidence="1">Uncharacterized protein</fullName>
    </submittedName>
</protein>